<gene>
    <name evidence="1" type="ORF">ODALV1_LOCUS1418</name>
</gene>
<evidence type="ECO:0008006" key="3">
    <source>
        <dbReference type="Google" id="ProtNLM"/>
    </source>
</evidence>
<evidence type="ECO:0000313" key="2">
    <source>
        <dbReference type="Proteomes" id="UP001642540"/>
    </source>
</evidence>
<evidence type="ECO:0000313" key="1">
    <source>
        <dbReference type="EMBL" id="CAL8070774.1"/>
    </source>
</evidence>
<keyword evidence="2" id="KW-1185">Reference proteome</keyword>
<protein>
    <recommendedName>
        <fullName evidence="3">DZIP3-like HEPN domain-containing protein</fullName>
    </recommendedName>
</protein>
<sequence>MENGSVTVIYTQEEYYFRAFENMLNYSEHVLRKLFQARWEEKFKENWDYWKPSSTQVEKLLDMIKKYLNKTQKSKLELACMGDWDMTLLCIILTKYWDEDSHQFINEKVRRLKCFRNDMAHNPSKMICQEEYNQMVTEFSEHLQFLDVNDVDIKQIIQEAESTTTIATKNDKATILQKKQIIRLLLINFKNCITGEDRFVLDETVKLFKSVVNAELLQCVIHGGGGVSVCDRQQDHHDDADISEFYKLRGYALSDIAGSCSERSFDVSFVSEPTCSNLLQVRMSNVVYNRGGYAARVNSL</sequence>
<dbReference type="Proteomes" id="UP001642540">
    <property type="component" value="Unassembled WGS sequence"/>
</dbReference>
<organism evidence="1 2">
    <name type="scientific">Orchesella dallaii</name>
    <dbReference type="NCBI Taxonomy" id="48710"/>
    <lineage>
        <taxon>Eukaryota</taxon>
        <taxon>Metazoa</taxon>
        <taxon>Ecdysozoa</taxon>
        <taxon>Arthropoda</taxon>
        <taxon>Hexapoda</taxon>
        <taxon>Collembola</taxon>
        <taxon>Entomobryomorpha</taxon>
        <taxon>Entomobryoidea</taxon>
        <taxon>Orchesellidae</taxon>
        <taxon>Orchesellinae</taxon>
        <taxon>Orchesella</taxon>
    </lineage>
</organism>
<dbReference type="EMBL" id="CAXLJM020000004">
    <property type="protein sequence ID" value="CAL8070774.1"/>
    <property type="molecule type" value="Genomic_DNA"/>
</dbReference>
<reference evidence="1 2" key="1">
    <citation type="submission" date="2024-08" db="EMBL/GenBank/DDBJ databases">
        <authorList>
            <person name="Cucini C."/>
            <person name="Frati F."/>
        </authorList>
    </citation>
    <scope>NUCLEOTIDE SEQUENCE [LARGE SCALE GENOMIC DNA]</scope>
</reference>
<name>A0ABP1PSP9_9HEXA</name>
<comment type="caution">
    <text evidence="1">The sequence shown here is derived from an EMBL/GenBank/DDBJ whole genome shotgun (WGS) entry which is preliminary data.</text>
</comment>
<accession>A0ABP1PSP9</accession>
<proteinExistence type="predicted"/>